<reference evidence="1" key="1">
    <citation type="journal article" date="2015" name="Nature">
        <title>Complex archaea that bridge the gap between prokaryotes and eukaryotes.</title>
        <authorList>
            <person name="Spang A."/>
            <person name="Saw J.H."/>
            <person name="Jorgensen S.L."/>
            <person name="Zaremba-Niedzwiedzka K."/>
            <person name="Martijn J."/>
            <person name="Lind A.E."/>
            <person name="van Eijk R."/>
            <person name="Schleper C."/>
            <person name="Guy L."/>
            <person name="Ettema T.J."/>
        </authorList>
    </citation>
    <scope>NUCLEOTIDE SEQUENCE</scope>
</reference>
<comment type="caution">
    <text evidence="1">The sequence shown here is derived from an EMBL/GenBank/DDBJ whole genome shotgun (WGS) entry which is preliminary data.</text>
</comment>
<sequence length="29" mass="3099">MSEYDEIPSGCPFGGLNRRRFLQGLGAAG</sequence>
<dbReference type="InterPro" id="IPR019546">
    <property type="entry name" value="TAT_signal_bac_arc"/>
</dbReference>
<evidence type="ECO:0000313" key="1">
    <source>
        <dbReference type="EMBL" id="KKM73700.1"/>
    </source>
</evidence>
<dbReference type="EMBL" id="LAZR01009259">
    <property type="protein sequence ID" value="KKM73700.1"/>
    <property type="molecule type" value="Genomic_DNA"/>
</dbReference>
<name>A0A0F9MAF7_9ZZZZ</name>
<gene>
    <name evidence="1" type="ORF">LCGC14_1407770</name>
</gene>
<dbReference type="AlphaFoldDB" id="A0A0F9MAF7"/>
<protein>
    <recommendedName>
        <fullName evidence="2">Twin-arginine translocation signal domain-containing protein</fullName>
    </recommendedName>
</protein>
<accession>A0A0F9MAF7</accession>
<dbReference type="NCBIfam" id="TIGR01409">
    <property type="entry name" value="TAT_signal_seq"/>
    <property type="match status" value="1"/>
</dbReference>
<organism evidence="1">
    <name type="scientific">marine sediment metagenome</name>
    <dbReference type="NCBI Taxonomy" id="412755"/>
    <lineage>
        <taxon>unclassified sequences</taxon>
        <taxon>metagenomes</taxon>
        <taxon>ecological metagenomes</taxon>
    </lineage>
</organism>
<proteinExistence type="predicted"/>
<dbReference type="InterPro" id="IPR006311">
    <property type="entry name" value="TAT_signal"/>
</dbReference>
<evidence type="ECO:0008006" key="2">
    <source>
        <dbReference type="Google" id="ProtNLM"/>
    </source>
</evidence>
<feature type="non-terminal residue" evidence="1">
    <location>
        <position position="29"/>
    </location>
</feature>
<dbReference type="PROSITE" id="PS51318">
    <property type="entry name" value="TAT"/>
    <property type="match status" value="1"/>
</dbReference>